<evidence type="ECO:0000313" key="8">
    <source>
        <dbReference type="Proteomes" id="UP000653231"/>
    </source>
</evidence>
<gene>
    <name evidence="7" type="ORF">IEQ31_24705</name>
</gene>
<feature type="domain" description="Chorismate-utilising enzyme C-terminal" evidence="6">
    <location>
        <begin position="181"/>
        <end position="429"/>
    </location>
</feature>
<dbReference type="NCBIfam" id="TIGR00543">
    <property type="entry name" value="isochor_syn"/>
    <property type="match status" value="1"/>
</dbReference>
<evidence type="ECO:0000256" key="2">
    <source>
        <dbReference type="ARBA" id="ARBA00005297"/>
    </source>
</evidence>
<accession>A0ABR8L8P2</accession>
<evidence type="ECO:0000256" key="1">
    <source>
        <dbReference type="ARBA" id="ARBA00000799"/>
    </source>
</evidence>
<dbReference type="Pfam" id="PF00425">
    <property type="entry name" value="Chorismate_bind"/>
    <property type="match status" value="1"/>
</dbReference>
<dbReference type="PANTHER" id="PTHR42839">
    <property type="entry name" value="ISOCHORISMATE SYNTHASE ENTC"/>
    <property type="match status" value="1"/>
</dbReference>
<dbReference type="InterPro" id="IPR004561">
    <property type="entry name" value="IsoChor_synthase"/>
</dbReference>
<keyword evidence="8" id="KW-1185">Reference proteome</keyword>
<evidence type="ECO:0000313" key="7">
    <source>
        <dbReference type="EMBL" id="MBD3146367.1"/>
    </source>
</evidence>
<dbReference type="Gene3D" id="3.60.120.10">
    <property type="entry name" value="Anthranilate synthase"/>
    <property type="match status" value="1"/>
</dbReference>
<evidence type="ECO:0000256" key="3">
    <source>
        <dbReference type="ARBA" id="ARBA00012824"/>
    </source>
</evidence>
<dbReference type="PANTHER" id="PTHR42839:SF2">
    <property type="entry name" value="ISOCHORISMATE SYNTHASE ENTC"/>
    <property type="match status" value="1"/>
</dbReference>
<dbReference type="InterPro" id="IPR005801">
    <property type="entry name" value="ADC_synthase"/>
</dbReference>
<dbReference type="EC" id="5.4.4.2" evidence="3"/>
<evidence type="ECO:0000259" key="6">
    <source>
        <dbReference type="Pfam" id="PF00425"/>
    </source>
</evidence>
<protein>
    <recommendedName>
        <fullName evidence="3">isochorismate synthase</fullName>
        <ecNumber evidence="3">5.4.4.2</ecNumber>
    </recommendedName>
    <alternativeName>
        <fullName evidence="5">Isochorismate mutase</fullName>
    </alternativeName>
</protein>
<comment type="catalytic activity">
    <reaction evidence="1">
        <text>chorismate = isochorismate</text>
        <dbReference type="Rhea" id="RHEA:18985"/>
        <dbReference type="ChEBI" id="CHEBI:29748"/>
        <dbReference type="ChEBI" id="CHEBI:29780"/>
        <dbReference type="EC" id="5.4.4.2"/>
    </reaction>
</comment>
<comment type="caution">
    <text evidence="7">The sequence shown here is derived from an EMBL/GenBank/DDBJ whole genome shotgun (WGS) entry which is preliminary data.</text>
</comment>
<reference evidence="7 8" key="1">
    <citation type="submission" date="2020-09" db="EMBL/GenBank/DDBJ databases">
        <title>Actinomycete isolated from the Camponotus japonicus Mayr.</title>
        <authorList>
            <person name="Gong X."/>
        </authorList>
    </citation>
    <scope>NUCLEOTIDE SEQUENCE [LARGE SCALE GENOMIC DNA]</scope>
    <source>
        <strain evidence="7 8">2C-HV3</strain>
    </source>
</reference>
<organism evidence="7 8">
    <name type="scientific">Microbispora bryophytorum subsp. camponoti</name>
    <dbReference type="NCBI Taxonomy" id="1677852"/>
    <lineage>
        <taxon>Bacteria</taxon>
        <taxon>Bacillati</taxon>
        <taxon>Actinomycetota</taxon>
        <taxon>Actinomycetes</taxon>
        <taxon>Streptosporangiales</taxon>
        <taxon>Streptosporangiaceae</taxon>
        <taxon>Microbispora</taxon>
    </lineage>
</organism>
<sequence length="439" mass="46755">MTKFLSRLDRWGPRTQGGPVVEHVQILRRVSRVSVALIRPLVVRTVAVSDPDDLLARLPDAAPYAWIRHGEGLVGWGEAARAAVPAGPGRFDWARGWLSSLFAGALIEDEVGVPGSGPVAFGSFTFDGHAPGTVLVVPRVVLARRDGRAWLTTIGDSAFDLFSPPREPGRIRYADGSLTAAQWEHRVARAVRRIKDGMLDKVVLARDLTAVAERDIDPRVLLERLAERYPECYTFSVDGLVGATPELLVRHTGQAVESLVLAGTTARGGGPADDAARGAALYASEKDRHEHAYAVASVREALAPLCSALNVPDEPELLVLPNVQHLASRVTGRLSDGASVLDVVAAMHPTAAVGGTPTGAAIGVIRELEGMDRAGYAGPVGWIDSRGDGEWGIALRCAYVSGRRARLFAGCGIMAESDPAAELAEAQAKLRVMRYALEG</sequence>
<name>A0ABR8L8P2_9ACTN</name>
<keyword evidence="4 7" id="KW-0413">Isomerase</keyword>
<dbReference type="Proteomes" id="UP000653231">
    <property type="component" value="Unassembled WGS sequence"/>
</dbReference>
<proteinExistence type="inferred from homology"/>
<comment type="similarity">
    <text evidence="2">Belongs to the isochorismate synthase family.</text>
</comment>
<dbReference type="GO" id="GO:0008909">
    <property type="term" value="F:isochorismate synthase activity"/>
    <property type="evidence" value="ECO:0007669"/>
    <property type="project" value="UniProtKB-EC"/>
</dbReference>
<evidence type="ECO:0000256" key="5">
    <source>
        <dbReference type="ARBA" id="ARBA00041564"/>
    </source>
</evidence>
<evidence type="ECO:0000256" key="4">
    <source>
        <dbReference type="ARBA" id="ARBA00023235"/>
    </source>
</evidence>
<dbReference type="EMBL" id="JACXRZ010000020">
    <property type="protein sequence ID" value="MBD3146367.1"/>
    <property type="molecule type" value="Genomic_DNA"/>
</dbReference>
<dbReference type="SUPFAM" id="SSF56322">
    <property type="entry name" value="ADC synthase"/>
    <property type="match status" value="1"/>
</dbReference>
<dbReference type="InterPro" id="IPR015890">
    <property type="entry name" value="Chorismate_C"/>
</dbReference>